<comment type="similarity">
    <text evidence="8">Belongs to the two pore domain potassium channel (TC 1.A.1.8) family.</text>
</comment>
<feature type="region of interest" description="Disordered" evidence="9">
    <location>
        <begin position="497"/>
        <end position="531"/>
    </location>
</feature>
<dbReference type="GO" id="GO:0015271">
    <property type="term" value="F:outward rectifier potassium channel activity"/>
    <property type="evidence" value="ECO:0007669"/>
    <property type="project" value="TreeGrafter"/>
</dbReference>
<evidence type="ECO:0000256" key="6">
    <source>
        <dbReference type="ARBA" id="ARBA00023136"/>
    </source>
</evidence>
<keyword evidence="6 10" id="KW-0472">Membrane</keyword>
<evidence type="ECO:0000256" key="10">
    <source>
        <dbReference type="SAM" id="Phobius"/>
    </source>
</evidence>
<feature type="transmembrane region" description="Helical" evidence="10">
    <location>
        <begin position="232"/>
        <end position="258"/>
    </location>
</feature>
<dbReference type="PRINTS" id="PR01333">
    <property type="entry name" value="2POREKCHANEL"/>
</dbReference>
<dbReference type="SUPFAM" id="SSF81324">
    <property type="entry name" value="Voltage-gated potassium channels"/>
    <property type="match status" value="2"/>
</dbReference>
<dbReference type="GO" id="GO:0022841">
    <property type="term" value="F:potassium ion leak channel activity"/>
    <property type="evidence" value="ECO:0007669"/>
    <property type="project" value="TreeGrafter"/>
</dbReference>
<feature type="transmembrane region" description="Helical" evidence="10">
    <location>
        <begin position="6"/>
        <end position="28"/>
    </location>
</feature>
<evidence type="ECO:0000256" key="3">
    <source>
        <dbReference type="ARBA" id="ARBA00022692"/>
    </source>
</evidence>
<name>A0AAW1TST7_9CUCU</name>
<feature type="region of interest" description="Disordered" evidence="9">
    <location>
        <begin position="580"/>
        <end position="684"/>
    </location>
</feature>
<evidence type="ECO:0000256" key="4">
    <source>
        <dbReference type="ARBA" id="ARBA00022989"/>
    </source>
</evidence>
<evidence type="ECO:0000256" key="2">
    <source>
        <dbReference type="ARBA" id="ARBA00022448"/>
    </source>
</evidence>
<sequence>MMSTKTFLIVLLIFCVYVSIGAMVFYSIESAEEKRRIEIEIEKRKRVRDIVNKIHPSINDKKEYFDVIEDYCGKSIKNIPMDVERKWDFYHCIFFVITVVSTIGYGNLAPTTMLSRMFMIFYALVGIPINGYIMIALGDFFGKSFTKLYNRWKDTKKLRQVDPSRLGLVAQIVLYLVPGFTFFIFVPSILISEFENWSYDEAVYYSFVTLTTIGFGDYVAGNQQGDLNYVHYTMYQIFLIVWVIGGLGYVVMILNFIARGMRSKKLQEFEHRIASNIMKTPTKIRQELRTILEEFLMVRVKKVYKEFDYEPHRIERSQSCPDLMICHVPNLPPHIDRKRAFSESQNNYILQRIQSDTDLERIDKELTFRGKNEQADLIIKVFDALSIDEHTDPEPGCYDGFSEREILASEAYNSQWSLASNQLTKAKPAFRSRAFSDVRYPTHITRNENEHTWYGQSNLANYAKLIRDDKSNSEPMNDIPKEPISLFKRIKNNLLTKQDRNNDVEKGKEPFKQLQVHTDNKIKRASTSNQQEEILEHTSVADLIRALTTLSEPLPSGSQQEGQYQDMLSNSRTRRMPIISNFQNRKTSLVTNPSVPNPYKSGRRCSLVPPTDLPNFSIPKSGSYRSRRFSLAPVSEPPPPYSQVEQRSNPYPLSPSKIRRFSVRPVSSLSSPPQKFSKRDTEDS</sequence>
<evidence type="ECO:0000313" key="12">
    <source>
        <dbReference type="EMBL" id="KAK9870830.1"/>
    </source>
</evidence>
<accession>A0AAW1TST7</accession>
<proteinExistence type="inferred from homology"/>
<keyword evidence="7 8" id="KW-0407">Ion channel</keyword>
<keyword evidence="3 8" id="KW-0812">Transmembrane</keyword>
<dbReference type="AlphaFoldDB" id="A0AAW1TST7"/>
<dbReference type="GO" id="GO:0005886">
    <property type="term" value="C:plasma membrane"/>
    <property type="evidence" value="ECO:0007669"/>
    <property type="project" value="TreeGrafter"/>
</dbReference>
<evidence type="ECO:0000256" key="1">
    <source>
        <dbReference type="ARBA" id="ARBA00004141"/>
    </source>
</evidence>
<keyword evidence="5 8" id="KW-0406">Ion transport</keyword>
<feature type="transmembrane region" description="Helical" evidence="10">
    <location>
        <begin position="166"/>
        <end position="190"/>
    </location>
</feature>
<dbReference type="Pfam" id="PF07885">
    <property type="entry name" value="Ion_trans_2"/>
    <property type="match status" value="2"/>
</dbReference>
<feature type="compositionally biased region" description="Polar residues" evidence="9">
    <location>
        <begin position="580"/>
        <end position="594"/>
    </location>
</feature>
<organism evidence="12 13">
    <name type="scientific">Henosepilachna vigintioctopunctata</name>
    <dbReference type="NCBI Taxonomy" id="420089"/>
    <lineage>
        <taxon>Eukaryota</taxon>
        <taxon>Metazoa</taxon>
        <taxon>Ecdysozoa</taxon>
        <taxon>Arthropoda</taxon>
        <taxon>Hexapoda</taxon>
        <taxon>Insecta</taxon>
        <taxon>Pterygota</taxon>
        <taxon>Neoptera</taxon>
        <taxon>Endopterygota</taxon>
        <taxon>Coleoptera</taxon>
        <taxon>Polyphaga</taxon>
        <taxon>Cucujiformia</taxon>
        <taxon>Coccinelloidea</taxon>
        <taxon>Coccinellidae</taxon>
        <taxon>Epilachninae</taxon>
        <taxon>Epilachnini</taxon>
        <taxon>Henosepilachna</taxon>
    </lineage>
</organism>
<protein>
    <recommendedName>
        <fullName evidence="11">Potassium channel domain-containing protein</fullName>
    </recommendedName>
</protein>
<evidence type="ECO:0000313" key="13">
    <source>
        <dbReference type="Proteomes" id="UP001431783"/>
    </source>
</evidence>
<feature type="compositionally biased region" description="Basic and acidic residues" evidence="9">
    <location>
        <begin position="497"/>
        <end position="511"/>
    </location>
</feature>
<dbReference type="PANTHER" id="PTHR11003:SF352">
    <property type="entry name" value="BCDNA.GH04802-RELATED"/>
    <property type="match status" value="1"/>
</dbReference>
<feature type="transmembrane region" description="Helical" evidence="10">
    <location>
        <begin position="89"/>
        <end position="108"/>
    </location>
</feature>
<comment type="caution">
    <text evidence="12">The sequence shown here is derived from an EMBL/GenBank/DDBJ whole genome shotgun (WGS) entry which is preliminary data.</text>
</comment>
<evidence type="ECO:0000256" key="5">
    <source>
        <dbReference type="ARBA" id="ARBA00023065"/>
    </source>
</evidence>
<keyword evidence="13" id="KW-1185">Reference proteome</keyword>
<reference evidence="12 13" key="1">
    <citation type="submission" date="2023-03" db="EMBL/GenBank/DDBJ databases">
        <title>Genome insight into feeding habits of ladybird beetles.</title>
        <authorList>
            <person name="Li H.-S."/>
            <person name="Huang Y.-H."/>
            <person name="Pang H."/>
        </authorList>
    </citation>
    <scope>NUCLEOTIDE SEQUENCE [LARGE SCALE GENOMIC DNA]</scope>
    <source>
        <strain evidence="12">SYSU_2023b</strain>
        <tissue evidence="12">Whole body</tissue>
    </source>
</reference>
<dbReference type="Proteomes" id="UP001431783">
    <property type="component" value="Unassembled WGS sequence"/>
</dbReference>
<feature type="transmembrane region" description="Helical" evidence="10">
    <location>
        <begin position="120"/>
        <end position="145"/>
    </location>
</feature>
<feature type="domain" description="Potassium channel" evidence="11">
    <location>
        <begin position="83"/>
        <end position="141"/>
    </location>
</feature>
<feature type="transmembrane region" description="Helical" evidence="10">
    <location>
        <begin position="202"/>
        <end position="220"/>
    </location>
</feature>
<keyword evidence="2 8" id="KW-0813">Transport</keyword>
<evidence type="ECO:0000256" key="9">
    <source>
        <dbReference type="SAM" id="MobiDB-lite"/>
    </source>
</evidence>
<gene>
    <name evidence="12" type="ORF">WA026_009794</name>
</gene>
<keyword evidence="4 10" id="KW-1133">Transmembrane helix</keyword>
<evidence type="ECO:0000259" key="11">
    <source>
        <dbReference type="Pfam" id="PF07885"/>
    </source>
</evidence>
<evidence type="ECO:0000256" key="7">
    <source>
        <dbReference type="ARBA" id="ARBA00023303"/>
    </source>
</evidence>
<feature type="domain" description="Potassium channel" evidence="11">
    <location>
        <begin position="173"/>
        <end position="259"/>
    </location>
</feature>
<dbReference type="InterPro" id="IPR003280">
    <property type="entry name" value="2pore_dom_K_chnl"/>
</dbReference>
<dbReference type="Gene3D" id="1.10.287.70">
    <property type="match status" value="1"/>
</dbReference>
<dbReference type="InterPro" id="IPR013099">
    <property type="entry name" value="K_chnl_dom"/>
</dbReference>
<evidence type="ECO:0000256" key="8">
    <source>
        <dbReference type="RuleBase" id="RU003857"/>
    </source>
</evidence>
<comment type="subcellular location">
    <subcellularLocation>
        <location evidence="1">Membrane</location>
        <topology evidence="1">Multi-pass membrane protein</topology>
    </subcellularLocation>
</comment>
<dbReference type="PANTHER" id="PTHR11003">
    <property type="entry name" value="POTASSIUM CHANNEL, SUBFAMILY K"/>
    <property type="match status" value="1"/>
</dbReference>
<dbReference type="GO" id="GO:0030322">
    <property type="term" value="P:stabilization of membrane potential"/>
    <property type="evidence" value="ECO:0007669"/>
    <property type="project" value="TreeGrafter"/>
</dbReference>
<dbReference type="EMBL" id="JARQZJ010000004">
    <property type="protein sequence ID" value="KAK9870830.1"/>
    <property type="molecule type" value="Genomic_DNA"/>
</dbReference>
<feature type="compositionally biased region" description="Low complexity" evidence="9">
    <location>
        <begin position="663"/>
        <end position="673"/>
    </location>
</feature>